<dbReference type="InterPro" id="IPR007278">
    <property type="entry name" value="DUF397"/>
</dbReference>
<name>A0A949N946_9ACTN</name>
<comment type="caution">
    <text evidence="2">The sequence shown here is derived from an EMBL/GenBank/DDBJ whole genome shotgun (WGS) entry which is preliminary data.</text>
</comment>
<evidence type="ECO:0000259" key="1">
    <source>
        <dbReference type="Pfam" id="PF04149"/>
    </source>
</evidence>
<dbReference type="EMBL" id="JAELVF020000001">
    <property type="protein sequence ID" value="MBU7598563.1"/>
    <property type="molecule type" value="Genomic_DNA"/>
</dbReference>
<dbReference type="Proteomes" id="UP000694501">
    <property type="component" value="Unassembled WGS sequence"/>
</dbReference>
<protein>
    <submittedName>
        <fullName evidence="2">DUF397 domain-containing protein</fullName>
    </submittedName>
</protein>
<feature type="domain" description="DUF397" evidence="1">
    <location>
        <begin position="5"/>
        <end position="47"/>
    </location>
</feature>
<organism evidence="2 3">
    <name type="scientific">Streptomyces tardus</name>
    <dbReference type="NCBI Taxonomy" id="2780544"/>
    <lineage>
        <taxon>Bacteria</taxon>
        <taxon>Bacillati</taxon>
        <taxon>Actinomycetota</taxon>
        <taxon>Actinomycetes</taxon>
        <taxon>Kitasatosporales</taxon>
        <taxon>Streptomycetaceae</taxon>
        <taxon>Streptomyces</taxon>
    </lineage>
</organism>
<gene>
    <name evidence="2" type="ORF">JGS22_013305</name>
</gene>
<dbReference type="RefSeq" id="WP_211041596.1">
    <property type="nucleotide sequence ID" value="NZ_JAELVF020000001.1"/>
</dbReference>
<keyword evidence="3" id="KW-1185">Reference proteome</keyword>
<dbReference type="AlphaFoldDB" id="A0A949N946"/>
<proteinExistence type="predicted"/>
<accession>A0A949N946</accession>
<evidence type="ECO:0000313" key="2">
    <source>
        <dbReference type="EMBL" id="MBU7598563.1"/>
    </source>
</evidence>
<evidence type="ECO:0000313" key="3">
    <source>
        <dbReference type="Proteomes" id="UP000694501"/>
    </source>
</evidence>
<sequence length="56" mass="5923">MLTASNSQCCELAALLVGGMAVHVSKHPHASHLCFTAGEWLAFKGGVHKNDFDNLG</sequence>
<dbReference type="Pfam" id="PF04149">
    <property type="entry name" value="DUF397"/>
    <property type="match status" value="1"/>
</dbReference>
<reference evidence="2" key="1">
    <citation type="submission" date="2021-06" db="EMBL/GenBank/DDBJ databases">
        <title>Sequencing of actinobacteria type strains.</title>
        <authorList>
            <person name="Nguyen G.-S."/>
            <person name="Wentzel A."/>
        </authorList>
    </citation>
    <scope>NUCLEOTIDE SEQUENCE</scope>
    <source>
        <strain evidence="2">P38-E01</strain>
    </source>
</reference>